<dbReference type="SUPFAM" id="SSF52047">
    <property type="entry name" value="RNI-like"/>
    <property type="match status" value="1"/>
</dbReference>
<accession>A0A830CRC7</accession>
<dbReference type="PANTHER" id="PTHR34145">
    <property type="entry name" value="OS02G0105600 PROTEIN"/>
    <property type="match status" value="1"/>
</dbReference>
<evidence type="ECO:0000259" key="1">
    <source>
        <dbReference type="Pfam" id="PF23622"/>
    </source>
</evidence>
<dbReference type="Pfam" id="PF23622">
    <property type="entry name" value="LRR_At1g61320_AtMIF1"/>
    <property type="match status" value="1"/>
</dbReference>
<gene>
    <name evidence="2" type="ORF">PHJA_002388000</name>
</gene>
<name>A0A830CRC7_9LAMI</name>
<feature type="domain" description="At1g61320/AtMIF1 LRR" evidence="1">
    <location>
        <begin position="4"/>
        <end position="104"/>
    </location>
</feature>
<dbReference type="OrthoDB" id="1932213at2759"/>
<dbReference type="AlphaFoldDB" id="A0A830CRC7"/>
<reference evidence="2" key="1">
    <citation type="submission" date="2020-07" db="EMBL/GenBank/DDBJ databases">
        <title>Ethylene signaling mediates host invasion by parasitic plants.</title>
        <authorList>
            <person name="Yoshida S."/>
        </authorList>
    </citation>
    <scope>NUCLEOTIDE SEQUENCE</scope>
    <source>
        <strain evidence="2">Okayama</strain>
    </source>
</reference>
<evidence type="ECO:0000313" key="3">
    <source>
        <dbReference type="Proteomes" id="UP000653305"/>
    </source>
</evidence>
<organism evidence="2 3">
    <name type="scientific">Phtheirospermum japonicum</name>
    <dbReference type="NCBI Taxonomy" id="374723"/>
    <lineage>
        <taxon>Eukaryota</taxon>
        <taxon>Viridiplantae</taxon>
        <taxon>Streptophyta</taxon>
        <taxon>Embryophyta</taxon>
        <taxon>Tracheophyta</taxon>
        <taxon>Spermatophyta</taxon>
        <taxon>Magnoliopsida</taxon>
        <taxon>eudicotyledons</taxon>
        <taxon>Gunneridae</taxon>
        <taxon>Pentapetalae</taxon>
        <taxon>asterids</taxon>
        <taxon>lamiids</taxon>
        <taxon>Lamiales</taxon>
        <taxon>Orobanchaceae</taxon>
        <taxon>Orobanchaceae incertae sedis</taxon>
        <taxon>Phtheirospermum</taxon>
    </lineage>
</organism>
<proteinExistence type="predicted"/>
<dbReference type="InterPro" id="IPR053772">
    <property type="entry name" value="At1g61320/At1g61330-like"/>
</dbReference>
<protein>
    <recommendedName>
        <fullName evidence="1">At1g61320/AtMIF1 LRR domain-containing protein</fullName>
    </recommendedName>
</protein>
<dbReference type="PANTHER" id="PTHR34145:SF28">
    <property type="entry name" value="F-BOX DOMAIN-CONTAINING PROTEIN"/>
    <property type="match status" value="1"/>
</dbReference>
<evidence type="ECO:0000313" key="2">
    <source>
        <dbReference type="EMBL" id="GFQ02441.1"/>
    </source>
</evidence>
<dbReference type="Proteomes" id="UP000653305">
    <property type="component" value="Unassembled WGS sequence"/>
</dbReference>
<dbReference type="InterPro" id="IPR055357">
    <property type="entry name" value="LRR_At1g61320_AtMIF1"/>
</dbReference>
<comment type="caution">
    <text evidence="2">The sequence shown here is derived from an EMBL/GenBank/DDBJ whole genome shotgun (WGS) entry which is preliminary data.</text>
</comment>
<dbReference type="EMBL" id="BMAC01000747">
    <property type="protein sequence ID" value="GFQ02441.1"/>
    <property type="molecule type" value="Genomic_DNA"/>
</dbReference>
<keyword evidence="3" id="KW-1185">Reference proteome</keyword>
<sequence length="173" mass="19852">MGFNAFSNLRQLSLRLYYANRVNLLSLAPFLQWCPLLQEFHLNTKGVKYVDGGEVTMPIAVVIHPELKKVEISGTKSEIEFALYILKSAICLEQMHISKCQKWYKGCGLWGQWKEPPWSKETLEMIHGQLQGQAISNNARLTIQHRPPISQHNWTGIDQQVTPNYSVGQVLFR</sequence>